<feature type="region of interest" description="Disordered" evidence="1">
    <location>
        <begin position="35"/>
        <end position="58"/>
    </location>
</feature>
<reference evidence="2 3" key="1">
    <citation type="submission" date="2018-09" db="EMBL/GenBank/DDBJ databases">
        <title>A high-quality reference genome of wild soybean provides a powerful tool to mine soybean genomes.</title>
        <authorList>
            <person name="Xie M."/>
            <person name="Chung C.Y.L."/>
            <person name="Li M.-W."/>
            <person name="Wong F.-L."/>
            <person name="Chan T.-F."/>
            <person name="Lam H.-M."/>
        </authorList>
    </citation>
    <scope>NUCLEOTIDE SEQUENCE [LARGE SCALE GENOMIC DNA]</scope>
    <source>
        <strain evidence="3">cv. W05</strain>
        <tissue evidence="2">Hypocotyl of etiolated seedlings</tissue>
    </source>
</reference>
<comment type="caution">
    <text evidence="2">The sequence shown here is derived from an EMBL/GenBank/DDBJ whole genome shotgun (WGS) entry which is preliminary data.</text>
</comment>
<evidence type="ECO:0000256" key="1">
    <source>
        <dbReference type="SAM" id="MobiDB-lite"/>
    </source>
</evidence>
<dbReference type="AlphaFoldDB" id="A0A445H3F6"/>
<protein>
    <submittedName>
        <fullName evidence="2">Uncharacterized protein</fullName>
    </submittedName>
</protein>
<keyword evidence="3" id="KW-1185">Reference proteome</keyword>
<evidence type="ECO:0000313" key="3">
    <source>
        <dbReference type="Proteomes" id="UP000289340"/>
    </source>
</evidence>
<dbReference type="EMBL" id="QZWG01000014">
    <property type="protein sequence ID" value="RZB68002.1"/>
    <property type="molecule type" value="Genomic_DNA"/>
</dbReference>
<sequence>MCSGLPAAMILCRTCFNSVSAAASSFSISRTQTTCRRVDRRTNPRQPSMPHRRGFSQVRSGARVLSPNRSHLQKREGKGLNRILSLCIFPLS</sequence>
<name>A0A445H3F6_GLYSO</name>
<dbReference type="Proteomes" id="UP000289340">
    <property type="component" value="Chromosome 14"/>
</dbReference>
<evidence type="ECO:0000313" key="2">
    <source>
        <dbReference type="EMBL" id="RZB68002.1"/>
    </source>
</evidence>
<organism evidence="2 3">
    <name type="scientific">Glycine soja</name>
    <name type="common">Wild soybean</name>
    <dbReference type="NCBI Taxonomy" id="3848"/>
    <lineage>
        <taxon>Eukaryota</taxon>
        <taxon>Viridiplantae</taxon>
        <taxon>Streptophyta</taxon>
        <taxon>Embryophyta</taxon>
        <taxon>Tracheophyta</taxon>
        <taxon>Spermatophyta</taxon>
        <taxon>Magnoliopsida</taxon>
        <taxon>eudicotyledons</taxon>
        <taxon>Gunneridae</taxon>
        <taxon>Pentapetalae</taxon>
        <taxon>rosids</taxon>
        <taxon>fabids</taxon>
        <taxon>Fabales</taxon>
        <taxon>Fabaceae</taxon>
        <taxon>Papilionoideae</taxon>
        <taxon>50 kb inversion clade</taxon>
        <taxon>NPAAA clade</taxon>
        <taxon>indigoferoid/millettioid clade</taxon>
        <taxon>Phaseoleae</taxon>
        <taxon>Glycine</taxon>
        <taxon>Glycine subgen. Soja</taxon>
    </lineage>
</organism>
<accession>A0A445H3F6</accession>
<proteinExistence type="predicted"/>
<gene>
    <name evidence="2" type="ORF">D0Y65_038015</name>
</gene>